<evidence type="ECO:0000256" key="1">
    <source>
        <dbReference type="SAM" id="SignalP"/>
    </source>
</evidence>
<keyword evidence="3" id="KW-1185">Reference proteome</keyword>
<dbReference type="Gene3D" id="2.30.110.20">
    <property type="entry name" value="Hcp1-like"/>
    <property type="match status" value="1"/>
</dbReference>
<organism evidence="2 3">
    <name type="scientific">Anaerohalosphaera lusitana</name>
    <dbReference type="NCBI Taxonomy" id="1936003"/>
    <lineage>
        <taxon>Bacteria</taxon>
        <taxon>Pseudomonadati</taxon>
        <taxon>Planctomycetota</taxon>
        <taxon>Phycisphaerae</taxon>
        <taxon>Sedimentisphaerales</taxon>
        <taxon>Anaerohalosphaeraceae</taxon>
        <taxon>Anaerohalosphaera</taxon>
    </lineage>
</organism>
<dbReference type="EMBL" id="CP019791">
    <property type="protein sequence ID" value="AQT68219.1"/>
    <property type="molecule type" value="Genomic_DNA"/>
</dbReference>
<evidence type="ECO:0000313" key="2">
    <source>
        <dbReference type="EMBL" id="AQT68219.1"/>
    </source>
</evidence>
<sequence precursor="true">MKRTALTLIVALLLCTSTSFAALNAYLRATGETQGNIAGSVTEPGLEGSIAVIGSIHEVVSPRDAASGLPTGKRQHKPFKITKTVDKASPLLANSLTSGEHFTQFELQYWQPAPDGTQILAYTIRLHNAQVCGIKQQISDTFTEQVSLTYDSIEWIWEPEAIAAQDDWDYQSSDIRLTDLSGDGIVDIIDLAILASDWLERTEPAQ</sequence>
<dbReference type="InterPro" id="IPR036624">
    <property type="entry name" value="Hcp1-lik_sf"/>
</dbReference>
<feature type="chain" id="PRO_5012052742" evidence="1">
    <location>
        <begin position="22"/>
        <end position="206"/>
    </location>
</feature>
<gene>
    <name evidence="2" type="primary">hcpA</name>
    <name evidence="2" type="ORF">STSP2_01375</name>
</gene>
<dbReference type="AlphaFoldDB" id="A0A1U9NJY5"/>
<name>A0A1U9NJY5_9BACT</name>
<dbReference type="OrthoDB" id="4865570at2"/>
<dbReference type="NCBIfam" id="TIGR03344">
    <property type="entry name" value="VI_effect_Hcp1"/>
    <property type="match status" value="1"/>
</dbReference>
<dbReference type="RefSeq" id="WP_146661023.1">
    <property type="nucleotide sequence ID" value="NZ_CP019791.1"/>
</dbReference>
<dbReference type="Pfam" id="PF05638">
    <property type="entry name" value="T6SS_HCP"/>
    <property type="match status" value="1"/>
</dbReference>
<dbReference type="SUPFAM" id="SSF141452">
    <property type="entry name" value="Hcp1-like"/>
    <property type="match status" value="1"/>
</dbReference>
<proteinExistence type="predicted"/>
<dbReference type="PANTHER" id="PTHR34319">
    <property type="entry name" value="MAJOR EXPORTED PROTEIN"/>
    <property type="match status" value="1"/>
</dbReference>
<dbReference type="STRING" id="1936003.STSP2_01375"/>
<dbReference type="InterPro" id="IPR052947">
    <property type="entry name" value="T6SS_Hcp1_domain"/>
</dbReference>
<accession>A0A1U9NJY5</accession>
<keyword evidence="1" id="KW-0732">Signal</keyword>
<protein>
    <submittedName>
        <fullName evidence="2">Secreted protein hcp</fullName>
    </submittedName>
</protein>
<dbReference type="Proteomes" id="UP000189674">
    <property type="component" value="Chromosome"/>
</dbReference>
<dbReference type="KEGG" id="alus:STSP2_01375"/>
<dbReference type="InterPro" id="IPR008514">
    <property type="entry name" value="T6SS_Hcp"/>
</dbReference>
<reference evidence="3" key="1">
    <citation type="submission" date="2017-02" db="EMBL/GenBank/DDBJ databases">
        <title>Comparative genomics and description of representatives of a novel lineage of planctomycetes thriving in anoxic sediments.</title>
        <authorList>
            <person name="Spring S."/>
            <person name="Bunk B."/>
            <person name="Sproer C."/>
        </authorList>
    </citation>
    <scope>NUCLEOTIDE SEQUENCE [LARGE SCALE GENOMIC DNA]</scope>
    <source>
        <strain evidence="3">ST-NAGAB-D1</strain>
    </source>
</reference>
<feature type="signal peptide" evidence="1">
    <location>
        <begin position="1"/>
        <end position="21"/>
    </location>
</feature>
<dbReference type="PANTHER" id="PTHR34319:SF6">
    <property type="entry name" value="MAJOR EXPORTED PROTEIN"/>
    <property type="match status" value="1"/>
</dbReference>
<evidence type="ECO:0000313" key="3">
    <source>
        <dbReference type="Proteomes" id="UP000189674"/>
    </source>
</evidence>